<organism evidence="1 4">
    <name type="scientific">Leptospira adleri</name>
    <dbReference type="NCBI Taxonomy" id="2023186"/>
    <lineage>
        <taxon>Bacteria</taxon>
        <taxon>Pseudomonadati</taxon>
        <taxon>Spirochaetota</taxon>
        <taxon>Spirochaetia</taxon>
        <taxon>Leptospirales</taxon>
        <taxon>Leptospiraceae</taxon>
        <taxon>Leptospira</taxon>
    </lineage>
</organism>
<dbReference type="Proteomes" id="UP000232188">
    <property type="component" value="Unassembled WGS sequence"/>
</dbReference>
<evidence type="ECO:0000313" key="1">
    <source>
        <dbReference type="EMBL" id="PJZ52660.1"/>
    </source>
</evidence>
<gene>
    <name evidence="2" type="ORF">CH376_18775</name>
    <name evidence="1" type="ORF">CH380_14515</name>
</gene>
<dbReference type="Proteomes" id="UP000232149">
    <property type="component" value="Unassembled WGS sequence"/>
</dbReference>
<dbReference type="RefSeq" id="WP_100786459.1">
    <property type="nucleotide sequence ID" value="NZ_NPDU01000065.1"/>
</dbReference>
<reference evidence="3 4" key="1">
    <citation type="submission" date="2017-07" db="EMBL/GenBank/DDBJ databases">
        <title>Leptospira spp. isolated from tropical soils.</title>
        <authorList>
            <person name="Thibeaux R."/>
            <person name="Iraola G."/>
            <person name="Ferres I."/>
            <person name="Bierque E."/>
            <person name="Girault D."/>
            <person name="Soupe-Gilbert M.-E."/>
            <person name="Picardeau M."/>
            <person name="Goarant C."/>
        </authorList>
    </citation>
    <scope>NUCLEOTIDE SEQUENCE [LARGE SCALE GENOMIC DNA]</scope>
    <source>
        <strain evidence="1 4">FH2-B-C1</strain>
        <strain evidence="2 3">FH2-B-D1</strain>
    </source>
</reference>
<accession>A0A2M9YMI4</accession>
<evidence type="ECO:0000313" key="4">
    <source>
        <dbReference type="Proteomes" id="UP000232188"/>
    </source>
</evidence>
<name>A0A2M9YMI4_9LEPT</name>
<evidence type="ECO:0000313" key="3">
    <source>
        <dbReference type="Proteomes" id="UP000232149"/>
    </source>
</evidence>
<evidence type="ECO:0000313" key="2">
    <source>
        <dbReference type="EMBL" id="PJZ60356.1"/>
    </source>
</evidence>
<dbReference type="EMBL" id="NPDV01000012">
    <property type="protein sequence ID" value="PJZ52660.1"/>
    <property type="molecule type" value="Genomic_DNA"/>
</dbReference>
<dbReference type="EMBL" id="NPDU01000065">
    <property type="protein sequence ID" value="PJZ60356.1"/>
    <property type="molecule type" value="Genomic_DNA"/>
</dbReference>
<keyword evidence="3" id="KW-1185">Reference proteome</keyword>
<dbReference type="AlphaFoldDB" id="A0A2M9YMI4"/>
<sequence>MKLIKKIGVCIVLIGLLSACKSKEDDDTSYLALLLLAGGYNTCSFSPAGTPVSIASMSAIANGTPYPLSFTQIDKQYAAIQIPAAIAGNILSFQVSSGTLGVAVYKGGCPVTKGVNLAAAGVDFAFIAGAATITNSAQIQFNVAGSYTIIVNTADGGKGTFQLN</sequence>
<comment type="caution">
    <text evidence="1">The sequence shown here is derived from an EMBL/GenBank/DDBJ whole genome shotgun (WGS) entry which is preliminary data.</text>
</comment>
<protein>
    <recommendedName>
        <fullName evidence="5">Lipoprotein</fullName>
    </recommendedName>
</protein>
<proteinExistence type="predicted"/>
<dbReference type="PROSITE" id="PS51257">
    <property type="entry name" value="PROKAR_LIPOPROTEIN"/>
    <property type="match status" value="1"/>
</dbReference>
<evidence type="ECO:0008006" key="5">
    <source>
        <dbReference type="Google" id="ProtNLM"/>
    </source>
</evidence>